<keyword evidence="2" id="KW-1185">Reference proteome</keyword>
<proteinExistence type="predicted"/>
<dbReference type="EMBL" id="JACXVP010000010">
    <property type="protein sequence ID" value="KAG5582949.1"/>
    <property type="molecule type" value="Genomic_DNA"/>
</dbReference>
<accession>A0A9J5X6A4</accession>
<gene>
    <name evidence="1" type="ORF">H5410_053576</name>
</gene>
<evidence type="ECO:0000313" key="2">
    <source>
        <dbReference type="Proteomes" id="UP000824120"/>
    </source>
</evidence>
<comment type="caution">
    <text evidence="1">The sequence shown here is derived from an EMBL/GenBank/DDBJ whole genome shotgun (WGS) entry which is preliminary data.</text>
</comment>
<dbReference type="Proteomes" id="UP000824120">
    <property type="component" value="Chromosome 10"/>
</dbReference>
<protein>
    <submittedName>
        <fullName evidence="1">Uncharacterized protein</fullName>
    </submittedName>
</protein>
<reference evidence="1 2" key="1">
    <citation type="submission" date="2020-09" db="EMBL/GenBank/DDBJ databases">
        <title>De no assembly of potato wild relative species, Solanum commersonii.</title>
        <authorList>
            <person name="Cho K."/>
        </authorList>
    </citation>
    <scope>NUCLEOTIDE SEQUENCE [LARGE SCALE GENOMIC DNA]</scope>
    <source>
        <strain evidence="1">LZ3.2</strain>
        <tissue evidence="1">Leaf</tissue>
    </source>
</reference>
<sequence length="54" mass="5993">MKLWIVPLKVPATFSTVSSPSSGLTISLSILLKAEGEIEKVKDLEFSIVYALRW</sequence>
<name>A0A9J5X6A4_SOLCO</name>
<evidence type="ECO:0000313" key="1">
    <source>
        <dbReference type="EMBL" id="KAG5582949.1"/>
    </source>
</evidence>
<organism evidence="1 2">
    <name type="scientific">Solanum commersonii</name>
    <name type="common">Commerson's wild potato</name>
    <name type="synonym">Commerson's nightshade</name>
    <dbReference type="NCBI Taxonomy" id="4109"/>
    <lineage>
        <taxon>Eukaryota</taxon>
        <taxon>Viridiplantae</taxon>
        <taxon>Streptophyta</taxon>
        <taxon>Embryophyta</taxon>
        <taxon>Tracheophyta</taxon>
        <taxon>Spermatophyta</taxon>
        <taxon>Magnoliopsida</taxon>
        <taxon>eudicotyledons</taxon>
        <taxon>Gunneridae</taxon>
        <taxon>Pentapetalae</taxon>
        <taxon>asterids</taxon>
        <taxon>lamiids</taxon>
        <taxon>Solanales</taxon>
        <taxon>Solanaceae</taxon>
        <taxon>Solanoideae</taxon>
        <taxon>Solaneae</taxon>
        <taxon>Solanum</taxon>
    </lineage>
</organism>
<dbReference type="AlphaFoldDB" id="A0A9J5X6A4"/>